<evidence type="ECO:0000313" key="5">
    <source>
        <dbReference type="Proteomes" id="UP000473854"/>
    </source>
</evidence>
<dbReference type="AlphaFoldDB" id="A0A6L6GBQ1"/>
<evidence type="ECO:0000313" key="4">
    <source>
        <dbReference type="EMBL" id="MTD10112.1"/>
    </source>
</evidence>
<feature type="transmembrane region" description="Helical" evidence="1">
    <location>
        <begin position="51"/>
        <end position="68"/>
    </location>
</feature>
<feature type="transmembrane region" description="Helical" evidence="1">
    <location>
        <begin position="74"/>
        <end position="94"/>
    </location>
</feature>
<feature type="transmembrane region" description="Helical" evidence="1">
    <location>
        <begin position="101"/>
        <end position="121"/>
    </location>
</feature>
<reference evidence="4 5" key="1">
    <citation type="submission" date="2019-11" db="EMBL/GenBank/DDBJ databases">
        <authorList>
            <person name="An D."/>
        </authorList>
    </citation>
    <scope>NUCLEOTIDE SEQUENCE [LARGE SCALE GENOMIC DNA]</scope>
    <source>
        <strain evidence="4 5">YIM 103518</strain>
    </source>
</reference>
<evidence type="ECO:0000256" key="1">
    <source>
        <dbReference type="SAM" id="Phobius"/>
    </source>
</evidence>
<evidence type="ECO:0000313" key="6">
    <source>
        <dbReference type="Proteomes" id="UP001278995"/>
    </source>
</evidence>
<dbReference type="RefSeq" id="WP_154771774.1">
    <property type="nucleotide sequence ID" value="NZ_JAXHPE010000019.1"/>
</dbReference>
<dbReference type="Proteomes" id="UP001278995">
    <property type="component" value="Unassembled WGS sequence"/>
</dbReference>
<dbReference type="EMBL" id="JAXHPO010000018">
    <property type="protein sequence ID" value="MDY6550238.1"/>
    <property type="molecule type" value="Genomic_DNA"/>
</dbReference>
<sequence length="167" mass="19107">MSFDEKNIPSPFESSLNHFLSDDDKKAKFIGEKYEKYYKEKFERITPKKQMAGFHIAAFILGPIWLFYRKMYAYGAIYIAFVFASGMVTSIFELPESIDRAISIALSVTMGLGANTLYKYFVEKRIKTITENHPSNFNEVLVEKGGTSPIAAWSLLILFVILIYLSI</sequence>
<gene>
    <name evidence="4" type="ORF">GIX10_01385</name>
    <name evidence="3" type="ORF">SKM48_05655</name>
    <name evidence="2" type="ORF">SKM51_08015</name>
</gene>
<keyword evidence="7" id="KW-1185">Reference proteome</keyword>
<feature type="transmembrane region" description="Helical" evidence="1">
    <location>
        <begin position="150"/>
        <end position="166"/>
    </location>
</feature>
<organism evidence="4 5">
    <name type="scientific">Acinetobacter faecalis</name>
    <dbReference type="NCBI Taxonomy" id="2665161"/>
    <lineage>
        <taxon>Bacteria</taxon>
        <taxon>Pseudomonadati</taxon>
        <taxon>Pseudomonadota</taxon>
        <taxon>Gammaproteobacteria</taxon>
        <taxon>Moraxellales</taxon>
        <taxon>Moraxellaceae</taxon>
        <taxon>Acinetobacter</taxon>
    </lineage>
</organism>
<reference evidence="2 6" key="2">
    <citation type="submission" date="2023-11" db="EMBL/GenBank/DDBJ databases">
        <title>The common occurrence of Acinetobacte faecalis in cattle feces and its emended description.</title>
        <authorList>
            <person name="Kyselkova M."/>
            <person name="Xanthopoulou K."/>
            <person name="Shestivska V."/>
            <person name="Spanelova P."/>
            <person name="Maixnerova M."/>
            <person name="Higgins P.G."/>
            <person name="Nemec A."/>
        </authorList>
    </citation>
    <scope>NUCLEOTIDE SEQUENCE [LARGE SCALE GENOMIC DNA]</scope>
    <source>
        <strain evidence="2 6">ANC 7483</strain>
    </source>
</reference>
<dbReference type="EMBL" id="WLYL01000002">
    <property type="protein sequence ID" value="MTD10112.1"/>
    <property type="molecule type" value="Genomic_DNA"/>
</dbReference>
<reference evidence="3 7" key="4">
    <citation type="journal article" date="2024" name="Syst. Appl. Microbiol.">
        <title>Evidence for the occurrence of Acinetobacter faecalis in cattle feces and its emended description.</title>
        <authorList>
            <person name="Kyselkova M."/>
            <person name="Xanthopoulou K."/>
            <person name="Shestivska V."/>
            <person name="Spanelova P."/>
            <person name="Maixnerova M."/>
            <person name="Higgins P.G."/>
            <person name="Nemec A."/>
        </authorList>
    </citation>
    <scope>NUCLEOTIDE SEQUENCE [LARGE SCALE GENOMIC DNA]</scope>
    <source>
        <strain evidence="3 7">ANC 7225</strain>
    </source>
</reference>
<comment type="caution">
    <text evidence="4">The sequence shown here is derived from an EMBL/GenBank/DDBJ whole genome shotgun (WGS) entry which is preliminary data.</text>
</comment>
<protein>
    <submittedName>
        <fullName evidence="4">DUF2628 domain-containing protein</fullName>
    </submittedName>
</protein>
<accession>A0A6L6GBQ1</accession>
<proteinExistence type="predicted"/>
<keyword evidence="1" id="KW-0812">Transmembrane</keyword>
<keyword evidence="1" id="KW-1133">Transmembrane helix</keyword>
<evidence type="ECO:0000313" key="3">
    <source>
        <dbReference type="EMBL" id="MDY6550238.1"/>
    </source>
</evidence>
<dbReference type="InterPro" id="IPR024399">
    <property type="entry name" value="DUF2628"/>
</dbReference>
<dbReference type="EMBL" id="JAXHPL010000038">
    <property type="protein sequence ID" value="MDY6487143.1"/>
    <property type="molecule type" value="Genomic_DNA"/>
</dbReference>
<dbReference type="Pfam" id="PF10947">
    <property type="entry name" value="DUF2628"/>
    <property type="match status" value="1"/>
</dbReference>
<dbReference type="Proteomes" id="UP000473854">
    <property type="component" value="Unassembled WGS sequence"/>
</dbReference>
<reference evidence="3" key="3">
    <citation type="submission" date="2023-11" db="EMBL/GenBank/DDBJ databases">
        <authorList>
            <person name="Kyselkova M."/>
            <person name="Xanthopoulou K."/>
            <person name="Shestivska V."/>
            <person name="Spanelova P."/>
            <person name="Maixnerova M."/>
            <person name="Higgins P.G."/>
            <person name="Nemec A."/>
        </authorList>
    </citation>
    <scope>NUCLEOTIDE SEQUENCE</scope>
    <source>
        <strain evidence="3">ANC 7225</strain>
    </source>
</reference>
<evidence type="ECO:0000313" key="7">
    <source>
        <dbReference type="Proteomes" id="UP001284094"/>
    </source>
</evidence>
<keyword evidence="1" id="KW-0472">Membrane</keyword>
<dbReference type="Proteomes" id="UP001284094">
    <property type="component" value="Unassembled WGS sequence"/>
</dbReference>
<name>A0A6L6GBQ1_9GAMM</name>
<evidence type="ECO:0000313" key="2">
    <source>
        <dbReference type="EMBL" id="MDY6487143.1"/>
    </source>
</evidence>